<evidence type="ECO:0000256" key="7">
    <source>
        <dbReference type="ARBA" id="ARBA00047899"/>
    </source>
</evidence>
<evidence type="ECO:0000256" key="4">
    <source>
        <dbReference type="ARBA" id="ARBA00022741"/>
    </source>
</evidence>
<dbReference type="Pfam" id="PF01163">
    <property type="entry name" value="RIO1"/>
    <property type="match status" value="1"/>
</dbReference>
<evidence type="ECO:0000313" key="11">
    <source>
        <dbReference type="Proteomes" id="UP000016931"/>
    </source>
</evidence>
<comment type="catalytic activity">
    <reaction evidence="7">
        <text>L-threonyl-[protein] + ATP = O-phospho-L-threonyl-[protein] + ADP + H(+)</text>
        <dbReference type="Rhea" id="RHEA:46608"/>
        <dbReference type="Rhea" id="RHEA-COMP:11060"/>
        <dbReference type="Rhea" id="RHEA-COMP:11605"/>
        <dbReference type="ChEBI" id="CHEBI:15378"/>
        <dbReference type="ChEBI" id="CHEBI:30013"/>
        <dbReference type="ChEBI" id="CHEBI:30616"/>
        <dbReference type="ChEBI" id="CHEBI:61977"/>
        <dbReference type="ChEBI" id="CHEBI:456216"/>
        <dbReference type="EC" id="2.7.11.1"/>
    </reaction>
</comment>
<dbReference type="PANTHER" id="PTHR43431">
    <property type="entry name" value="OXIDOREDUCTASE, SHORT CHAIN DEHYDROGENASE/REDUCTASE FAMILY (AFU_ORTHOLOGUE AFUA_5G14000)"/>
    <property type="match status" value="1"/>
</dbReference>
<dbReference type="AlphaFoldDB" id="M3CXL6"/>
<keyword evidence="4" id="KW-0547">Nucleotide-binding</keyword>
<keyword evidence="2" id="KW-0723">Serine/threonine-protein kinase</keyword>
<dbReference type="OrthoDB" id="4062651at2759"/>
<dbReference type="eggNOG" id="KOG1014">
    <property type="taxonomic scope" value="Eukaryota"/>
</dbReference>
<dbReference type="GO" id="GO:0005524">
    <property type="term" value="F:ATP binding"/>
    <property type="evidence" value="ECO:0007669"/>
    <property type="project" value="UniProtKB-KW"/>
</dbReference>
<proteinExistence type="predicted"/>
<comment type="catalytic activity">
    <reaction evidence="8">
        <text>L-seryl-[protein] + ATP = O-phospho-L-seryl-[protein] + ADP + H(+)</text>
        <dbReference type="Rhea" id="RHEA:17989"/>
        <dbReference type="Rhea" id="RHEA-COMP:9863"/>
        <dbReference type="Rhea" id="RHEA-COMP:11604"/>
        <dbReference type="ChEBI" id="CHEBI:15378"/>
        <dbReference type="ChEBI" id="CHEBI:29999"/>
        <dbReference type="ChEBI" id="CHEBI:30616"/>
        <dbReference type="ChEBI" id="CHEBI:83421"/>
        <dbReference type="ChEBI" id="CHEBI:456216"/>
        <dbReference type="EC" id="2.7.11.1"/>
    </reaction>
</comment>
<keyword evidence="11" id="KW-1185">Reference proteome</keyword>
<reference evidence="10 11" key="1">
    <citation type="journal article" date="2012" name="PLoS Pathog.">
        <title>Diverse lifestyles and strategies of plant pathogenesis encoded in the genomes of eighteen Dothideomycetes fungi.</title>
        <authorList>
            <person name="Ohm R.A."/>
            <person name="Feau N."/>
            <person name="Henrissat B."/>
            <person name="Schoch C.L."/>
            <person name="Horwitz B.A."/>
            <person name="Barry K.W."/>
            <person name="Condon B.J."/>
            <person name="Copeland A.C."/>
            <person name="Dhillon B."/>
            <person name="Glaser F."/>
            <person name="Hesse C.N."/>
            <person name="Kosti I."/>
            <person name="LaButti K."/>
            <person name="Lindquist E.A."/>
            <person name="Lucas S."/>
            <person name="Salamov A.A."/>
            <person name="Bradshaw R.E."/>
            <person name="Ciuffetti L."/>
            <person name="Hamelin R.C."/>
            <person name="Kema G.H.J."/>
            <person name="Lawrence C."/>
            <person name="Scott J.A."/>
            <person name="Spatafora J.W."/>
            <person name="Turgeon B.G."/>
            <person name="de Wit P.J.G.M."/>
            <person name="Zhong S."/>
            <person name="Goodwin S.B."/>
            <person name="Grigoriev I.V."/>
        </authorList>
    </citation>
    <scope>NUCLEOTIDE SEQUENCE [LARGE SCALE GENOMIC DNA]</scope>
    <source>
        <strain evidence="10 11">SO2202</strain>
    </source>
</reference>
<dbReference type="Gene3D" id="1.10.510.10">
    <property type="entry name" value="Transferase(Phosphotransferase) domain 1"/>
    <property type="match status" value="1"/>
</dbReference>
<dbReference type="Proteomes" id="UP000016931">
    <property type="component" value="Unassembled WGS sequence"/>
</dbReference>
<dbReference type="GeneID" id="27898801"/>
<dbReference type="STRING" id="692275.M3CXL6"/>
<evidence type="ECO:0000256" key="8">
    <source>
        <dbReference type="ARBA" id="ARBA00048679"/>
    </source>
</evidence>
<evidence type="ECO:0000256" key="6">
    <source>
        <dbReference type="ARBA" id="ARBA00022840"/>
    </source>
</evidence>
<keyword evidence="3" id="KW-0808">Transferase</keyword>
<dbReference type="EC" id="2.7.11.1" evidence="1"/>
<dbReference type="RefSeq" id="XP_016756522.1">
    <property type="nucleotide sequence ID" value="XM_016901664.1"/>
</dbReference>
<evidence type="ECO:0000256" key="3">
    <source>
        <dbReference type="ARBA" id="ARBA00022679"/>
    </source>
</evidence>
<protein>
    <recommendedName>
        <fullName evidence="1">non-specific serine/threonine protein kinase</fullName>
        <ecNumber evidence="1">2.7.11.1</ecNumber>
    </recommendedName>
</protein>
<dbReference type="Gene3D" id="3.40.50.720">
    <property type="entry name" value="NAD(P)-binding Rossmann-like Domain"/>
    <property type="match status" value="1"/>
</dbReference>
<keyword evidence="5" id="KW-0418">Kinase</keyword>
<evidence type="ECO:0000256" key="5">
    <source>
        <dbReference type="ARBA" id="ARBA00022777"/>
    </source>
</evidence>
<dbReference type="EMBL" id="KB456271">
    <property type="protein sequence ID" value="EMF08401.1"/>
    <property type="molecule type" value="Genomic_DNA"/>
</dbReference>
<evidence type="ECO:0000259" key="9">
    <source>
        <dbReference type="Pfam" id="PF01163"/>
    </source>
</evidence>
<dbReference type="InterPro" id="IPR011009">
    <property type="entry name" value="Kinase-like_dom_sf"/>
</dbReference>
<evidence type="ECO:0000256" key="2">
    <source>
        <dbReference type="ARBA" id="ARBA00022527"/>
    </source>
</evidence>
<keyword evidence="6" id="KW-0067">ATP-binding</keyword>
<dbReference type="PANTHER" id="PTHR43431:SF7">
    <property type="entry name" value="OXIDOREDUCTASE, SHORT CHAIN DEHYDROGENASE_REDUCTASE FAMILY (AFU_ORTHOLOGUE AFUA_5G14000)"/>
    <property type="match status" value="1"/>
</dbReference>
<dbReference type="SUPFAM" id="SSF56112">
    <property type="entry name" value="Protein kinase-like (PK-like)"/>
    <property type="match status" value="1"/>
</dbReference>
<name>M3CXL6_SPHMS</name>
<feature type="domain" description="RIO-type" evidence="9">
    <location>
        <begin position="219"/>
        <end position="318"/>
    </location>
</feature>
<organism evidence="10 11">
    <name type="scientific">Sphaerulina musiva (strain SO2202)</name>
    <name type="common">Poplar stem canker fungus</name>
    <name type="synonym">Septoria musiva</name>
    <dbReference type="NCBI Taxonomy" id="692275"/>
    <lineage>
        <taxon>Eukaryota</taxon>
        <taxon>Fungi</taxon>
        <taxon>Dikarya</taxon>
        <taxon>Ascomycota</taxon>
        <taxon>Pezizomycotina</taxon>
        <taxon>Dothideomycetes</taxon>
        <taxon>Dothideomycetidae</taxon>
        <taxon>Mycosphaerellales</taxon>
        <taxon>Mycosphaerellaceae</taxon>
        <taxon>Sphaerulina</taxon>
    </lineage>
</organism>
<sequence>MRALSMSIAREYGPKGVHTAHVIVDGVIDTDFTKKWTKDMSTEATIAPGDIAESYWSLHTQSKRCFTNEIDIRPMLEKCISDTLKVSSSQVNNTSSFIYPLKMNPKPCTICSLAPPNPPQALPISAPFTPDNNKDLSTCFIEFANKIYQIYWKEPSTQYPDLTNFPSLQEGTTYEPVPLSPPIAELFATSTLINYGVDGCIRCTHSDTELLPIVKIALPRQISRARVQYEIAMLKEMKRCEIPVPEFDPVPLVDLEGGIFGYRMEKLFSLDFKALGAVKEELREIVDRLHECGFSHGDLNPSNVMRDGRGRLVLIDPSFSGKIGEVVPSHVPSWQYEGSVFSTATDETYLKQFFG</sequence>
<evidence type="ECO:0000313" key="10">
    <source>
        <dbReference type="EMBL" id="EMF08401.1"/>
    </source>
</evidence>
<evidence type="ECO:0000256" key="1">
    <source>
        <dbReference type="ARBA" id="ARBA00012513"/>
    </source>
</evidence>
<dbReference type="InterPro" id="IPR018934">
    <property type="entry name" value="RIO_dom"/>
</dbReference>
<dbReference type="HOGENOM" id="CLU_781122_0_0_1"/>
<gene>
    <name evidence="10" type="ORF">SEPMUDRAFT_121185</name>
</gene>
<dbReference type="GO" id="GO:0004674">
    <property type="term" value="F:protein serine/threonine kinase activity"/>
    <property type="evidence" value="ECO:0007669"/>
    <property type="project" value="UniProtKB-KW"/>
</dbReference>
<accession>M3CXL6</accession>